<dbReference type="Proteomes" id="UP000014139">
    <property type="component" value="Unassembled WGS sequence"/>
</dbReference>
<proteinExistence type="predicted"/>
<keyword evidence="2" id="KW-1185">Reference proteome</keyword>
<sequence length="119" mass="12174">MNFRVLGFIPASATVKLVQAGAINGTLTAGSVKANAQVDVQLTKVRVFGFPILSSKSCHTVKPADVPLTSAPGFDPLKGGKLTATYGIPPFTGCGFLTGLITGITSGPGNKLDVTLTKK</sequence>
<comment type="caution">
    <text evidence="1">The sequence shown here is derived from an EMBL/GenBank/DDBJ whole genome shotgun (WGS) entry which is preliminary data.</text>
</comment>
<gene>
    <name evidence="1" type="ORF">H480_12052</name>
</gene>
<name>R1I6Z2_9PSEU</name>
<dbReference type="RefSeq" id="WP_003074744.1">
    <property type="nucleotide sequence ID" value="NZ_AOUO01000154.1"/>
</dbReference>
<organism evidence="1 2">
    <name type="scientific">Amycolatopsis vancoresmycina DSM 44592</name>
    <dbReference type="NCBI Taxonomy" id="1292037"/>
    <lineage>
        <taxon>Bacteria</taxon>
        <taxon>Bacillati</taxon>
        <taxon>Actinomycetota</taxon>
        <taxon>Actinomycetes</taxon>
        <taxon>Pseudonocardiales</taxon>
        <taxon>Pseudonocardiaceae</taxon>
        <taxon>Amycolatopsis</taxon>
    </lineage>
</organism>
<dbReference type="AlphaFoldDB" id="R1I6Z2"/>
<accession>R1I6Z2</accession>
<dbReference type="EMBL" id="AOUO01000154">
    <property type="protein sequence ID" value="EOD68306.1"/>
    <property type="molecule type" value="Genomic_DNA"/>
</dbReference>
<protein>
    <submittedName>
        <fullName evidence="1">Uncharacterized protein</fullName>
    </submittedName>
</protein>
<evidence type="ECO:0000313" key="2">
    <source>
        <dbReference type="Proteomes" id="UP000014139"/>
    </source>
</evidence>
<evidence type="ECO:0000313" key="1">
    <source>
        <dbReference type="EMBL" id="EOD68306.1"/>
    </source>
</evidence>
<dbReference type="eggNOG" id="COG3409">
    <property type="taxonomic scope" value="Bacteria"/>
</dbReference>
<reference evidence="1 2" key="1">
    <citation type="submission" date="2013-02" db="EMBL/GenBank/DDBJ databases">
        <title>Draft genome sequence of Amycolatopsis vancoresmycina strain DSM 44592T.</title>
        <authorList>
            <person name="Kumar S."/>
            <person name="Kaur N."/>
            <person name="Kaur C."/>
            <person name="Raghava G.P.S."/>
            <person name="Mayilraj S."/>
        </authorList>
    </citation>
    <scope>NUCLEOTIDE SEQUENCE [LARGE SCALE GENOMIC DNA]</scope>
    <source>
        <strain evidence="1 2">DSM 44592</strain>
    </source>
</reference>